<organism evidence="2 3">
    <name type="scientific">Candidatus Woesebacteria bacterium RIFCSPLOWO2_01_FULL_44_14</name>
    <dbReference type="NCBI Taxonomy" id="1802525"/>
    <lineage>
        <taxon>Bacteria</taxon>
        <taxon>Candidatus Woeseibacteriota</taxon>
    </lineage>
</organism>
<dbReference type="Gene3D" id="2.30.110.10">
    <property type="entry name" value="Electron Transport, Fmn-binding Protein, Chain A"/>
    <property type="match status" value="1"/>
</dbReference>
<dbReference type="STRING" id="1802525.A2975_00275"/>
<reference evidence="2 3" key="1">
    <citation type="journal article" date="2016" name="Nat. Commun.">
        <title>Thousands of microbial genomes shed light on interconnected biogeochemical processes in an aquifer system.</title>
        <authorList>
            <person name="Anantharaman K."/>
            <person name="Brown C.T."/>
            <person name="Hug L.A."/>
            <person name="Sharon I."/>
            <person name="Castelle C.J."/>
            <person name="Probst A.J."/>
            <person name="Thomas B.C."/>
            <person name="Singh A."/>
            <person name="Wilkins M.J."/>
            <person name="Karaoz U."/>
            <person name="Brodie E.L."/>
            <person name="Williams K.H."/>
            <person name="Hubbard S.S."/>
            <person name="Banfield J.F."/>
        </authorList>
    </citation>
    <scope>NUCLEOTIDE SEQUENCE [LARGE SCALE GENOMIC DNA]</scope>
</reference>
<protein>
    <recommendedName>
        <fullName evidence="1">Pyridoxamine 5'-phosphate oxidase N-terminal domain-containing protein</fullName>
    </recommendedName>
</protein>
<sequence>MDQKVLEFLRKERVCSLTTLLKDGTPHSAAMHFSHLGSPLAFYFSADKAGSKCEDLLDGIPKKAAVVVGFSEEEWITLQMEGKIQVVSDPQAVAEIKKIHYVKNPSSKEFESDPGTIFLEFTPTWWRYTDFNINPPTIVSSKNG</sequence>
<proteinExistence type="predicted"/>
<comment type="caution">
    <text evidence="2">The sequence shown here is derived from an EMBL/GenBank/DDBJ whole genome shotgun (WGS) entry which is preliminary data.</text>
</comment>
<dbReference type="EMBL" id="MGHL01000008">
    <property type="protein sequence ID" value="OGM69779.1"/>
    <property type="molecule type" value="Genomic_DNA"/>
</dbReference>
<dbReference type="Pfam" id="PF01243">
    <property type="entry name" value="PNPOx_N"/>
    <property type="match status" value="1"/>
</dbReference>
<gene>
    <name evidence="2" type="ORF">A2975_00275</name>
</gene>
<dbReference type="Proteomes" id="UP000178429">
    <property type="component" value="Unassembled WGS sequence"/>
</dbReference>
<evidence type="ECO:0000313" key="2">
    <source>
        <dbReference type="EMBL" id="OGM69779.1"/>
    </source>
</evidence>
<dbReference type="SUPFAM" id="SSF50475">
    <property type="entry name" value="FMN-binding split barrel"/>
    <property type="match status" value="1"/>
</dbReference>
<evidence type="ECO:0000259" key="1">
    <source>
        <dbReference type="Pfam" id="PF01243"/>
    </source>
</evidence>
<dbReference type="AlphaFoldDB" id="A0A1F8C1T1"/>
<accession>A0A1F8C1T1</accession>
<feature type="domain" description="Pyridoxamine 5'-phosphate oxidase N-terminal" evidence="1">
    <location>
        <begin position="1"/>
        <end position="129"/>
    </location>
</feature>
<evidence type="ECO:0000313" key="3">
    <source>
        <dbReference type="Proteomes" id="UP000178429"/>
    </source>
</evidence>
<name>A0A1F8C1T1_9BACT</name>
<dbReference type="InterPro" id="IPR012349">
    <property type="entry name" value="Split_barrel_FMN-bd"/>
</dbReference>
<dbReference type="InterPro" id="IPR011576">
    <property type="entry name" value="Pyridox_Oxase_N"/>
</dbReference>